<accession>A0A412GCV2</accession>
<dbReference type="CDD" id="cd03586">
    <property type="entry name" value="PolY_Pol_IV_kappa"/>
    <property type="match status" value="1"/>
</dbReference>
<keyword evidence="11 16" id="KW-0460">Magnesium</keyword>
<feature type="domain" description="UmuC" evidence="17">
    <location>
        <begin position="7"/>
        <end position="187"/>
    </location>
</feature>
<dbReference type="Pfam" id="PF00817">
    <property type="entry name" value="IMS"/>
    <property type="match status" value="1"/>
</dbReference>
<dbReference type="EMBL" id="QRUU01000065">
    <property type="protein sequence ID" value="RGR92616.1"/>
    <property type="molecule type" value="Genomic_DNA"/>
</dbReference>
<comment type="cofactor">
    <cofactor evidence="16">
        <name>Mg(2+)</name>
        <dbReference type="ChEBI" id="CHEBI:18420"/>
    </cofactor>
    <text evidence="16">Binds 2 magnesium ions per subunit.</text>
</comment>
<evidence type="ECO:0000256" key="12">
    <source>
        <dbReference type="ARBA" id="ARBA00022932"/>
    </source>
</evidence>
<keyword evidence="7 16" id="KW-0548">Nucleotidyltransferase</keyword>
<evidence type="ECO:0000256" key="15">
    <source>
        <dbReference type="ARBA" id="ARBA00049244"/>
    </source>
</evidence>
<keyword evidence="6 16" id="KW-0808">Transferase</keyword>
<feature type="binding site" evidence="16">
    <location>
        <position position="11"/>
    </location>
    <ligand>
        <name>Mg(2+)</name>
        <dbReference type="ChEBI" id="CHEBI:18420"/>
    </ligand>
</feature>
<evidence type="ECO:0000256" key="5">
    <source>
        <dbReference type="ARBA" id="ARBA00022490"/>
    </source>
</evidence>
<dbReference type="InterPro" id="IPR017961">
    <property type="entry name" value="DNA_pol_Y-fam_little_finger"/>
</dbReference>
<dbReference type="InterPro" id="IPR022880">
    <property type="entry name" value="DNApol_IV"/>
</dbReference>
<keyword evidence="4 16" id="KW-0515">Mutator protein</keyword>
<dbReference type="RefSeq" id="WP_118485108.1">
    <property type="nucleotide sequence ID" value="NZ_CAUWID010000027.1"/>
</dbReference>
<keyword evidence="9 16" id="KW-0479">Metal-binding</keyword>
<dbReference type="EC" id="2.7.7.7" evidence="16"/>
<evidence type="ECO:0000256" key="2">
    <source>
        <dbReference type="ARBA" id="ARBA00010945"/>
    </source>
</evidence>
<dbReference type="FunFam" id="1.10.150.20:FF:000019">
    <property type="entry name" value="DNA polymerase IV"/>
    <property type="match status" value="1"/>
</dbReference>
<dbReference type="HAMAP" id="MF_01113">
    <property type="entry name" value="DNApol_IV"/>
    <property type="match status" value="1"/>
</dbReference>
<dbReference type="Pfam" id="PF21999">
    <property type="entry name" value="IMS_HHH_1"/>
    <property type="match status" value="1"/>
</dbReference>
<dbReference type="Gene3D" id="3.30.1490.100">
    <property type="entry name" value="DNA polymerase, Y-family, little finger domain"/>
    <property type="match status" value="1"/>
</dbReference>
<dbReference type="Pfam" id="PF11799">
    <property type="entry name" value="IMS_C"/>
    <property type="match status" value="1"/>
</dbReference>
<comment type="catalytic activity">
    <reaction evidence="15 16">
        <text>DNA(n) + a 2'-deoxyribonucleoside 5'-triphosphate = DNA(n+1) + diphosphate</text>
        <dbReference type="Rhea" id="RHEA:22508"/>
        <dbReference type="Rhea" id="RHEA-COMP:17339"/>
        <dbReference type="Rhea" id="RHEA-COMP:17340"/>
        <dbReference type="ChEBI" id="CHEBI:33019"/>
        <dbReference type="ChEBI" id="CHEBI:61560"/>
        <dbReference type="ChEBI" id="CHEBI:173112"/>
        <dbReference type="EC" id="2.7.7.7"/>
    </reaction>
</comment>
<dbReference type="SUPFAM" id="SSF56672">
    <property type="entry name" value="DNA/RNA polymerases"/>
    <property type="match status" value="1"/>
</dbReference>
<dbReference type="Gene3D" id="3.30.70.270">
    <property type="match status" value="1"/>
</dbReference>
<comment type="subcellular location">
    <subcellularLocation>
        <location evidence="1 16">Cytoplasm</location>
    </subcellularLocation>
</comment>
<feature type="active site" evidence="16">
    <location>
        <position position="106"/>
    </location>
</feature>
<evidence type="ECO:0000256" key="13">
    <source>
        <dbReference type="ARBA" id="ARBA00023125"/>
    </source>
</evidence>
<keyword evidence="13 16" id="KW-0238">DNA-binding</keyword>
<dbReference type="FunFam" id="3.30.1490.100:FF:000004">
    <property type="entry name" value="DNA polymerase IV"/>
    <property type="match status" value="1"/>
</dbReference>
<dbReference type="PANTHER" id="PTHR11076:SF33">
    <property type="entry name" value="DNA POLYMERASE KAPPA"/>
    <property type="match status" value="1"/>
</dbReference>
<protein>
    <recommendedName>
        <fullName evidence="16">DNA polymerase IV</fullName>
        <shortName evidence="16">Pol IV</shortName>
        <ecNumber evidence="16">2.7.7.7</ecNumber>
    </recommendedName>
</protein>
<dbReference type="SUPFAM" id="SSF100879">
    <property type="entry name" value="Lesion bypass DNA polymerase (Y-family), little finger domain"/>
    <property type="match status" value="1"/>
</dbReference>
<keyword evidence="10 16" id="KW-0227">DNA damage</keyword>
<dbReference type="FunFam" id="3.40.1170.60:FF:000001">
    <property type="entry name" value="DNA polymerase IV"/>
    <property type="match status" value="1"/>
</dbReference>
<dbReference type="GO" id="GO:0042276">
    <property type="term" value="P:error-prone translesion synthesis"/>
    <property type="evidence" value="ECO:0007669"/>
    <property type="project" value="TreeGrafter"/>
</dbReference>
<evidence type="ECO:0000256" key="3">
    <source>
        <dbReference type="ARBA" id="ARBA00011245"/>
    </source>
</evidence>
<dbReference type="Gene3D" id="3.40.1170.60">
    <property type="match status" value="1"/>
</dbReference>
<evidence type="ECO:0000256" key="16">
    <source>
        <dbReference type="HAMAP-Rule" id="MF_01113"/>
    </source>
</evidence>
<name>A0A412GCV2_9BACT</name>
<sequence length="366" mass="41451">MNTSRKIIHIDMDAFYASVEQRDNPDLKGKPVAVGHSEKRGVVAAASYEARKYGVRSAMSSVKALKICPELIFVEGRMDVYKSVSAQIHEIFHEYTDIIEPISLDEAFLDVTENKKDIKLAVDIAREIKIRIRKELNLVASAGISYNKFLAKVASDLRKPDGLCTIHPDQAEEFIAGLPIEAFWGVGPVTAKKMHTLGIYNGSRLRNCSLEMLTRQFGKMGQVYYDFARGIDNRPVEAIRIRKSIGCEHTLEKDISLKSSVIIELYHVACELAERLKAKDFQGSTLTLKVKFHDFTQITRSISVNKQLHTLQDILPLSKQLLAEVDYEQHPIRLLGLSVSNPKEEESQFTESNKEKWIQLTLNFKE</sequence>
<evidence type="ECO:0000256" key="7">
    <source>
        <dbReference type="ARBA" id="ARBA00022695"/>
    </source>
</evidence>
<keyword evidence="19" id="KW-1185">Reference proteome</keyword>
<feature type="site" description="Substrate discrimination" evidence="16">
    <location>
        <position position="16"/>
    </location>
</feature>
<comment type="subunit">
    <text evidence="3 16">Monomer.</text>
</comment>
<dbReference type="InterPro" id="IPR050116">
    <property type="entry name" value="DNA_polymerase-Y"/>
</dbReference>
<keyword evidence="12 16" id="KW-0239">DNA-directed DNA polymerase</keyword>
<dbReference type="GO" id="GO:0009432">
    <property type="term" value="P:SOS response"/>
    <property type="evidence" value="ECO:0007669"/>
    <property type="project" value="TreeGrafter"/>
</dbReference>
<dbReference type="AlphaFoldDB" id="A0A412GCV2"/>
<dbReference type="Proteomes" id="UP000285864">
    <property type="component" value="Unassembled WGS sequence"/>
</dbReference>
<keyword evidence="5 16" id="KW-0963">Cytoplasm</keyword>
<dbReference type="InterPro" id="IPR043128">
    <property type="entry name" value="Rev_trsase/Diguanyl_cyclase"/>
</dbReference>
<evidence type="ECO:0000313" key="19">
    <source>
        <dbReference type="Proteomes" id="UP000285864"/>
    </source>
</evidence>
<evidence type="ECO:0000259" key="17">
    <source>
        <dbReference type="PROSITE" id="PS50173"/>
    </source>
</evidence>
<dbReference type="NCBIfam" id="NF002677">
    <property type="entry name" value="PRK02406.1"/>
    <property type="match status" value="1"/>
</dbReference>
<dbReference type="GO" id="GO:0006261">
    <property type="term" value="P:DNA-templated DNA replication"/>
    <property type="evidence" value="ECO:0007669"/>
    <property type="project" value="UniProtKB-UniRule"/>
</dbReference>
<dbReference type="GO" id="GO:0003684">
    <property type="term" value="F:damaged DNA binding"/>
    <property type="evidence" value="ECO:0007669"/>
    <property type="project" value="InterPro"/>
</dbReference>
<comment type="function">
    <text evidence="16">Poorly processive, error-prone DNA polymerase involved in untargeted mutagenesis. Copies undamaged DNA at stalled replication forks, which arise in vivo from mismatched or misaligned primer ends. These misaligned primers can be extended by PolIV. Exhibits no 3'-5' exonuclease (proofreading) activity. May be involved in translesional synthesis, in conjunction with the beta clamp from PolIII.</text>
</comment>
<organism evidence="18 19">
    <name type="scientific">Phocaeicola coprocola</name>
    <dbReference type="NCBI Taxonomy" id="310298"/>
    <lineage>
        <taxon>Bacteria</taxon>
        <taxon>Pseudomonadati</taxon>
        <taxon>Bacteroidota</taxon>
        <taxon>Bacteroidia</taxon>
        <taxon>Bacteroidales</taxon>
        <taxon>Bacteroidaceae</taxon>
        <taxon>Phocaeicola</taxon>
    </lineage>
</organism>
<dbReference type="GO" id="GO:0006281">
    <property type="term" value="P:DNA repair"/>
    <property type="evidence" value="ECO:0007669"/>
    <property type="project" value="UniProtKB-UniRule"/>
</dbReference>
<evidence type="ECO:0000256" key="10">
    <source>
        <dbReference type="ARBA" id="ARBA00022763"/>
    </source>
</evidence>
<evidence type="ECO:0000256" key="8">
    <source>
        <dbReference type="ARBA" id="ARBA00022705"/>
    </source>
</evidence>
<keyword evidence="8 16" id="KW-0235">DNA replication</keyword>
<evidence type="ECO:0000256" key="6">
    <source>
        <dbReference type="ARBA" id="ARBA00022679"/>
    </source>
</evidence>
<dbReference type="Gene3D" id="1.10.150.20">
    <property type="entry name" value="5' to 3' exonuclease, C-terminal subdomain"/>
    <property type="match status" value="1"/>
</dbReference>
<evidence type="ECO:0000256" key="9">
    <source>
        <dbReference type="ARBA" id="ARBA00022723"/>
    </source>
</evidence>
<comment type="similarity">
    <text evidence="2 16">Belongs to the DNA polymerase type-Y family.</text>
</comment>
<dbReference type="GO" id="GO:0000287">
    <property type="term" value="F:magnesium ion binding"/>
    <property type="evidence" value="ECO:0007669"/>
    <property type="project" value="UniProtKB-UniRule"/>
</dbReference>
<dbReference type="InterPro" id="IPR001126">
    <property type="entry name" value="UmuC"/>
</dbReference>
<keyword evidence="14 16" id="KW-0234">DNA repair</keyword>
<feature type="binding site" evidence="16">
    <location>
        <position position="105"/>
    </location>
    <ligand>
        <name>Mg(2+)</name>
        <dbReference type="ChEBI" id="CHEBI:18420"/>
    </ligand>
</feature>
<dbReference type="InterPro" id="IPR043502">
    <property type="entry name" value="DNA/RNA_pol_sf"/>
</dbReference>
<comment type="caution">
    <text evidence="18">The sequence shown here is derived from an EMBL/GenBank/DDBJ whole genome shotgun (WGS) entry which is preliminary data.</text>
</comment>
<dbReference type="InterPro" id="IPR036775">
    <property type="entry name" value="DNA_pol_Y-fam_lit_finger_sf"/>
</dbReference>
<dbReference type="GO" id="GO:0005829">
    <property type="term" value="C:cytosol"/>
    <property type="evidence" value="ECO:0007669"/>
    <property type="project" value="TreeGrafter"/>
</dbReference>
<evidence type="ECO:0000256" key="14">
    <source>
        <dbReference type="ARBA" id="ARBA00023204"/>
    </source>
</evidence>
<proteinExistence type="inferred from homology"/>
<evidence type="ECO:0000256" key="4">
    <source>
        <dbReference type="ARBA" id="ARBA00022457"/>
    </source>
</evidence>
<evidence type="ECO:0000256" key="1">
    <source>
        <dbReference type="ARBA" id="ARBA00004496"/>
    </source>
</evidence>
<evidence type="ECO:0000256" key="11">
    <source>
        <dbReference type="ARBA" id="ARBA00022842"/>
    </source>
</evidence>
<evidence type="ECO:0000313" key="18">
    <source>
        <dbReference type="EMBL" id="RGR92616.1"/>
    </source>
</evidence>
<dbReference type="GO" id="GO:0003887">
    <property type="term" value="F:DNA-directed DNA polymerase activity"/>
    <property type="evidence" value="ECO:0007669"/>
    <property type="project" value="UniProtKB-UniRule"/>
</dbReference>
<dbReference type="InterPro" id="IPR053848">
    <property type="entry name" value="IMS_HHH_1"/>
</dbReference>
<gene>
    <name evidence="16" type="primary">dinB</name>
    <name evidence="18" type="ORF">DWY20_12480</name>
</gene>
<dbReference type="PANTHER" id="PTHR11076">
    <property type="entry name" value="DNA REPAIR POLYMERASE UMUC / TRANSFERASE FAMILY MEMBER"/>
    <property type="match status" value="1"/>
</dbReference>
<dbReference type="PROSITE" id="PS50173">
    <property type="entry name" value="UMUC"/>
    <property type="match status" value="1"/>
</dbReference>
<reference evidence="18 19" key="1">
    <citation type="submission" date="2018-08" db="EMBL/GenBank/DDBJ databases">
        <title>A genome reference for cultivated species of the human gut microbiota.</title>
        <authorList>
            <person name="Zou Y."/>
            <person name="Xue W."/>
            <person name="Luo G."/>
        </authorList>
    </citation>
    <scope>NUCLEOTIDE SEQUENCE [LARGE SCALE GENOMIC DNA]</scope>
    <source>
        <strain evidence="18 19">AF24-2</strain>
    </source>
</reference>